<comment type="caution">
    <text evidence="2">The sequence shown here is derived from an EMBL/GenBank/DDBJ whole genome shotgun (WGS) entry which is preliminary data.</text>
</comment>
<dbReference type="EMBL" id="JAHRHJ020000010">
    <property type="protein sequence ID" value="KAH9297607.1"/>
    <property type="molecule type" value="Genomic_DNA"/>
</dbReference>
<evidence type="ECO:0000313" key="2">
    <source>
        <dbReference type="EMBL" id="KAH9297607.1"/>
    </source>
</evidence>
<proteinExistence type="predicted"/>
<accession>A0AA38CHU8</accession>
<dbReference type="Proteomes" id="UP000824469">
    <property type="component" value="Unassembled WGS sequence"/>
</dbReference>
<feature type="transmembrane region" description="Helical" evidence="1">
    <location>
        <begin position="12"/>
        <end position="31"/>
    </location>
</feature>
<dbReference type="AlphaFoldDB" id="A0AA38CHU8"/>
<gene>
    <name evidence="2" type="ORF">KI387_029289</name>
</gene>
<name>A0AA38CHU8_TAXCH</name>
<evidence type="ECO:0000313" key="3">
    <source>
        <dbReference type="Proteomes" id="UP000824469"/>
    </source>
</evidence>
<keyword evidence="1" id="KW-0472">Membrane</keyword>
<keyword evidence="1" id="KW-0812">Transmembrane</keyword>
<keyword evidence="3" id="KW-1185">Reference proteome</keyword>
<reference evidence="2 3" key="1">
    <citation type="journal article" date="2021" name="Nat. Plants">
        <title>The Taxus genome provides insights into paclitaxel biosynthesis.</title>
        <authorList>
            <person name="Xiong X."/>
            <person name="Gou J."/>
            <person name="Liao Q."/>
            <person name="Li Y."/>
            <person name="Zhou Q."/>
            <person name="Bi G."/>
            <person name="Li C."/>
            <person name="Du R."/>
            <person name="Wang X."/>
            <person name="Sun T."/>
            <person name="Guo L."/>
            <person name="Liang H."/>
            <person name="Lu P."/>
            <person name="Wu Y."/>
            <person name="Zhang Z."/>
            <person name="Ro D.K."/>
            <person name="Shang Y."/>
            <person name="Huang S."/>
            <person name="Yan J."/>
        </authorList>
    </citation>
    <scope>NUCLEOTIDE SEQUENCE [LARGE SCALE GENOMIC DNA]</scope>
    <source>
        <strain evidence="2">Ta-2019</strain>
    </source>
</reference>
<feature type="non-terminal residue" evidence="2">
    <location>
        <position position="108"/>
    </location>
</feature>
<keyword evidence="1" id="KW-1133">Transmembrane helix</keyword>
<organism evidence="2 3">
    <name type="scientific">Taxus chinensis</name>
    <name type="common">Chinese yew</name>
    <name type="synonym">Taxus wallichiana var. chinensis</name>
    <dbReference type="NCBI Taxonomy" id="29808"/>
    <lineage>
        <taxon>Eukaryota</taxon>
        <taxon>Viridiplantae</taxon>
        <taxon>Streptophyta</taxon>
        <taxon>Embryophyta</taxon>
        <taxon>Tracheophyta</taxon>
        <taxon>Spermatophyta</taxon>
        <taxon>Pinopsida</taxon>
        <taxon>Pinidae</taxon>
        <taxon>Conifers II</taxon>
        <taxon>Cupressales</taxon>
        <taxon>Taxaceae</taxon>
        <taxon>Taxus</taxon>
    </lineage>
</organism>
<protein>
    <submittedName>
        <fullName evidence="2">Uncharacterized protein</fullName>
    </submittedName>
</protein>
<evidence type="ECO:0000256" key="1">
    <source>
        <dbReference type="SAM" id="Phobius"/>
    </source>
</evidence>
<sequence>MVAHHNSNALALSLHSVVIIVITKFLIYGVFFKSGHGKGEHDGEGACIKHALKKQSFDYEGYRLIDAHTVVEWCKKHFTVQVSTSQASTSHASTPQASTPHRVFWEIT</sequence>